<feature type="compositionally biased region" description="Polar residues" evidence="1">
    <location>
        <begin position="27"/>
        <end position="45"/>
    </location>
</feature>
<comment type="caution">
    <text evidence="2">The sequence shown here is derived from an EMBL/GenBank/DDBJ whole genome shotgun (WGS) entry which is preliminary data.</text>
</comment>
<proteinExistence type="predicted"/>
<accession>A0A8T3B9Q6</accession>
<dbReference type="OrthoDB" id="1741022at2759"/>
<gene>
    <name evidence="2" type="ORF">KFK09_014322</name>
</gene>
<organism evidence="2 3">
    <name type="scientific">Dendrobium nobile</name>
    <name type="common">Orchid</name>
    <dbReference type="NCBI Taxonomy" id="94219"/>
    <lineage>
        <taxon>Eukaryota</taxon>
        <taxon>Viridiplantae</taxon>
        <taxon>Streptophyta</taxon>
        <taxon>Embryophyta</taxon>
        <taxon>Tracheophyta</taxon>
        <taxon>Spermatophyta</taxon>
        <taxon>Magnoliopsida</taxon>
        <taxon>Liliopsida</taxon>
        <taxon>Asparagales</taxon>
        <taxon>Orchidaceae</taxon>
        <taxon>Epidendroideae</taxon>
        <taxon>Malaxideae</taxon>
        <taxon>Dendrobiinae</taxon>
        <taxon>Dendrobium</taxon>
    </lineage>
</organism>
<dbReference type="EMBL" id="JAGYWB010000010">
    <property type="protein sequence ID" value="KAI0508187.1"/>
    <property type="molecule type" value="Genomic_DNA"/>
</dbReference>
<evidence type="ECO:0000313" key="3">
    <source>
        <dbReference type="Proteomes" id="UP000829196"/>
    </source>
</evidence>
<name>A0A8T3B9Q6_DENNO</name>
<reference evidence="2" key="1">
    <citation type="journal article" date="2022" name="Front. Genet.">
        <title>Chromosome-Scale Assembly of the Dendrobium nobile Genome Provides Insights Into the Molecular Mechanism of the Biosynthesis of the Medicinal Active Ingredient of Dendrobium.</title>
        <authorList>
            <person name="Xu Q."/>
            <person name="Niu S.-C."/>
            <person name="Li K.-L."/>
            <person name="Zheng P.-J."/>
            <person name="Zhang X.-J."/>
            <person name="Jia Y."/>
            <person name="Liu Y."/>
            <person name="Niu Y.-X."/>
            <person name="Yu L.-H."/>
            <person name="Chen D.-F."/>
            <person name="Zhang G.-Q."/>
        </authorList>
    </citation>
    <scope>NUCLEOTIDE SEQUENCE</scope>
    <source>
        <tissue evidence="2">Leaf</tissue>
    </source>
</reference>
<evidence type="ECO:0000256" key="1">
    <source>
        <dbReference type="SAM" id="MobiDB-lite"/>
    </source>
</evidence>
<feature type="compositionally biased region" description="Low complexity" evidence="1">
    <location>
        <begin position="12"/>
        <end position="22"/>
    </location>
</feature>
<keyword evidence="3" id="KW-1185">Reference proteome</keyword>
<protein>
    <submittedName>
        <fullName evidence="2">Uncharacterized protein</fullName>
    </submittedName>
</protein>
<feature type="region of interest" description="Disordered" evidence="1">
    <location>
        <begin position="1"/>
        <end position="45"/>
    </location>
</feature>
<evidence type="ECO:0000313" key="2">
    <source>
        <dbReference type="EMBL" id="KAI0508187.1"/>
    </source>
</evidence>
<dbReference type="Proteomes" id="UP000829196">
    <property type="component" value="Unassembled WGS sequence"/>
</dbReference>
<sequence length="93" mass="10148">MGGDGKIHVTVRKSTSSRRSISLMTPRPSNLTGAEIYSPSSSRNPTSATLISLPCAVEHRNSHKEFLTGGFKVTQTASPNTPLQRYLFRSTQN</sequence>
<dbReference type="AlphaFoldDB" id="A0A8T3B9Q6"/>